<evidence type="ECO:0000256" key="9">
    <source>
        <dbReference type="HAMAP-Rule" id="MF_01200"/>
    </source>
</evidence>
<gene>
    <name evidence="9 14" type="primary">pyrF</name>
    <name evidence="14" type="ordered locus">Aflv_1800</name>
</gene>
<sequence>MALTIFPNVREGAGTMDKPFIVALDFASKEEVRSFLQLFSDTSLFLKVGMELYFQEGPAIIDELKQRGHDIFLDLKLHDIPHTVKRAMKGLAKLGVDLVNVHASGGSAMMRAAIEGLEEGTPHGMNRPRCIAVTQLTSTSEQMLRDELCMERTMEEIVLHYAELAKTSGLDGVVCSAKEVPLIRERCGEQFLTVTPGIRFANDDKNDQVRVVTPYEAKQLGTNYIVIGRSITKAHDPYAAYERLKREWDGGQ</sequence>
<feature type="binding site" evidence="9 11">
    <location>
        <position position="47"/>
    </location>
    <ligand>
        <name>substrate</name>
    </ligand>
</feature>
<dbReference type="InterPro" id="IPR014732">
    <property type="entry name" value="OMPdecase"/>
</dbReference>
<comment type="similarity">
    <text evidence="8 9">Belongs to the OMP decarboxylase family. Type 1 subfamily.</text>
</comment>
<comment type="pathway">
    <text evidence="2 9 12">Pyrimidine metabolism; UMP biosynthesis via de novo pathway; UMP from orotate: step 2/2.</text>
</comment>
<evidence type="ECO:0000256" key="3">
    <source>
        <dbReference type="ARBA" id="ARBA00011738"/>
    </source>
</evidence>
<dbReference type="PROSITE" id="PS00156">
    <property type="entry name" value="OMPDECASE"/>
    <property type="match status" value="1"/>
</dbReference>
<dbReference type="KEGG" id="afl:Aflv_1800"/>
<dbReference type="NCBIfam" id="NF001273">
    <property type="entry name" value="PRK00230.1"/>
    <property type="match status" value="1"/>
</dbReference>
<evidence type="ECO:0000256" key="11">
    <source>
        <dbReference type="PIRSR" id="PIRSR614732-2"/>
    </source>
</evidence>
<feature type="binding site" evidence="9 11">
    <location>
        <position position="228"/>
    </location>
    <ligand>
        <name>substrate</name>
    </ligand>
</feature>
<dbReference type="AlphaFoldDB" id="B7GFA0"/>
<dbReference type="HOGENOM" id="CLU_067069_1_1_9"/>
<dbReference type="SMART" id="SM00934">
    <property type="entry name" value="OMPdecase"/>
    <property type="match status" value="1"/>
</dbReference>
<evidence type="ECO:0000256" key="8">
    <source>
        <dbReference type="ARBA" id="ARBA00061012"/>
    </source>
</evidence>
<evidence type="ECO:0000313" key="14">
    <source>
        <dbReference type="EMBL" id="ACJ34161.1"/>
    </source>
</evidence>
<evidence type="ECO:0000256" key="4">
    <source>
        <dbReference type="ARBA" id="ARBA00022793"/>
    </source>
</evidence>
<feature type="binding site" evidence="9">
    <location>
        <begin position="74"/>
        <end position="83"/>
    </location>
    <ligand>
        <name>substrate</name>
    </ligand>
</feature>
<organism evidence="14 15">
    <name type="scientific">Anoxybacillus flavithermus (strain DSM 21510 / WK1)</name>
    <dbReference type="NCBI Taxonomy" id="491915"/>
    <lineage>
        <taxon>Bacteria</taxon>
        <taxon>Bacillati</taxon>
        <taxon>Bacillota</taxon>
        <taxon>Bacilli</taxon>
        <taxon>Bacillales</taxon>
        <taxon>Anoxybacillaceae</taxon>
        <taxon>Anoxybacillus</taxon>
    </lineage>
</organism>
<evidence type="ECO:0000313" key="15">
    <source>
        <dbReference type="Proteomes" id="UP000000742"/>
    </source>
</evidence>
<dbReference type="SUPFAM" id="SSF51366">
    <property type="entry name" value="Ribulose-phoshate binding barrel"/>
    <property type="match status" value="1"/>
</dbReference>
<proteinExistence type="inferred from homology"/>
<dbReference type="PANTHER" id="PTHR32119:SF2">
    <property type="entry name" value="OROTIDINE 5'-PHOSPHATE DECARBOXYLASE"/>
    <property type="match status" value="1"/>
</dbReference>
<comment type="catalytic activity">
    <reaction evidence="7 9 12">
        <text>orotidine 5'-phosphate + H(+) = UMP + CO2</text>
        <dbReference type="Rhea" id="RHEA:11596"/>
        <dbReference type="ChEBI" id="CHEBI:15378"/>
        <dbReference type="ChEBI" id="CHEBI:16526"/>
        <dbReference type="ChEBI" id="CHEBI:57538"/>
        <dbReference type="ChEBI" id="CHEBI:57865"/>
        <dbReference type="EC" id="4.1.1.23"/>
    </reaction>
</comment>
<feature type="binding site" evidence="9 11">
    <location>
        <position position="199"/>
    </location>
    <ligand>
        <name>substrate</name>
    </ligand>
</feature>
<feature type="binding site" evidence="9 11">
    <location>
        <position position="229"/>
    </location>
    <ligand>
        <name>substrate</name>
    </ligand>
</feature>
<dbReference type="HAMAP" id="MF_01200_B">
    <property type="entry name" value="OMPdecase_type1_B"/>
    <property type="match status" value="1"/>
</dbReference>
<feature type="active site" description="For OMPdecase activity" evidence="10">
    <location>
        <position position="76"/>
    </location>
</feature>
<dbReference type="Proteomes" id="UP000000742">
    <property type="component" value="Chromosome"/>
</dbReference>
<dbReference type="eggNOG" id="COG0284">
    <property type="taxonomic scope" value="Bacteria"/>
</dbReference>
<feature type="domain" description="Orotidine 5'-phosphate decarboxylase" evidence="13">
    <location>
        <begin position="19"/>
        <end position="244"/>
    </location>
</feature>
<dbReference type="NCBIfam" id="TIGR01740">
    <property type="entry name" value="pyrF"/>
    <property type="match status" value="1"/>
</dbReference>
<feature type="active site" description="For OMPdecase activity" evidence="10">
    <location>
        <position position="79"/>
    </location>
</feature>
<dbReference type="InterPro" id="IPR013785">
    <property type="entry name" value="Aldolase_TIM"/>
</dbReference>
<evidence type="ECO:0000256" key="7">
    <source>
        <dbReference type="ARBA" id="ARBA00049157"/>
    </source>
</evidence>
<protein>
    <recommendedName>
        <fullName evidence="9">Orotidine 5'-phosphate decarboxylase</fullName>
        <ecNumber evidence="9">4.1.1.23</ecNumber>
    </recommendedName>
    <alternativeName>
        <fullName evidence="9">OMP decarboxylase</fullName>
        <shortName evidence="9">OMPDCase</shortName>
        <shortName evidence="9">OMPdecase</shortName>
    </alternativeName>
</protein>
<dbReference type="PANTHER" id="PTHR32119">
    <property type="entry name" value="OROTIDINE 5'-PHOSPHATE DECARBOXYLASE"/>
    <property type="match status" value="1"/>
</dbReference>
<evidence type="ECO:0000256" key="10">
    <source>
        <dbReference type="PIRSR" id="PIRSR614732-1"/>
    </source>
</evidence>
<dbReference type="EC" id="4.1.1.23" evidence="9"/>
<evidence type="ECO:0000256" key="6">
    <source>
        <dbReference type="ARBA" id="ARBA00023239"/>
    </source>
</evidence>
<dbReference type="GO" id="GO:0006207">
    <property type="term" value="P:'de novo' pyrimidine nucleobase biosynthetic process"/>
    <property type="evidence" value="ECO:0007669"/>
    <property type="project" value="InterPro"/>
</dbReference>
<comment type="subunit">
    <text evidence="3 9">Homodimer.</text>
</comment>
<dbReference type="InterPro" id="IPR018089">
    <property type="entry name" value="OMPdecase_AS"/>
</dbReference>
<feature type="active site" description="Proton donor" evidence="9">
    <location>
        <position position="76"/>
    </location>
</feature>
<dbReference type="GO" id="GO:0005829">
    <property type="term" value="C:cytosol"/>
    <property type="evidence" value="ECO:0007669"/>
    <property type="project" value="TreeGrafter"/>
</dbReference>
<comment type="function">
    <text evidence="1 9">Catalyzes the decarboxylation of orotidine 5'-monophosphate (OMP) to uridine 5'-monophosphate (UMP).</text>
</comment>
<accession>B7GFA0</accession>
<feature type="binding site" evidence="9 11">
    <location>
        <position position="25"/>
    </location>
    <ligand>
        <name>substrate</name>
    </ligand>
</feature>
<dbReference type="FunFam" id="3.20.20.70:FF:000015">
    <property type="entry name" value="Orotidine 5'-phosphate decarboxylase"/>
    <property type="match status" value="1"/>
</dbReference>
<dbReference type="InterPro" id="IPR047596">
    <property type="entry name" value="OMPdecase_bac"/>
</dbReference>
<reference evidence="14 15" key="1">
    <citation type="journal article" date="2008" name="Genome Biol.">
        <title>Encapsulated in silica: genome, proteome and physiology of the thermophilic bacterium Anoxybacillus flavithermus WK1.</title>
        <authorList>
            <person name="Saw J.H."/>
            <person name="Mountain B.W."/>
            <person name="Feng L."/>
            <person name="Omelchenko M.V."/>
            <person name="Hou S."/>
            <person name="Saito J.A."/>
            <person name="Stott M.B."/>
            <person name="Li D."/>
            <person name="Zhao G."/>
            <person name="Wu J."/>
            <person name="Galperin M.Y."/>
            <person name="Koonin E.V."/>
            <person name="Makarova K.S."/>
            <person name="Wolf Y.I."/>
            <person name="Rigden D.J."/>
            <person name="Dunfield P.F."/>
            <person name="Wang L."/>
            <person name="Alam M."/>
        </authorList>
    </citation>
    <scope>NUCLEOTIDE SEQUENCE [LARGE SCALE GENOMIC DNA]</scope>
    <source>
        <strain evidence="15">DSM 21510 / WK1</strain>
    </source>
</reference>
<evidence type="ECO:0000256" key="5">
    <source>
        <dbReference type="ARBA" id="ARBA00022975"/>
    </source>
</evidence>
<dbReference type="GO" id="GO:0004590">
    <property type="term" value="F:orotidine-5'-phosphate decarboxylase activity"/>
    <property type="evidence" value="ECO:0007669"/>
    <property type="project" value="UniProtKB-UniRule"/>
</dbReference>
<evidence type="ECO:0000256" key="1">
    <source>
        <dbReference type="ARBA" id="ARBA00002356"/>
    </source>
</evidence>
<name>B7GFA0_ANOFW</name>
<feature type="active site" description="For OMPdecase activity" evidence="10">
    <location>
        <position position="74"/>
    </location>
</feature>
<feature type="binding site" evidence="9 11">
    <location>
        <position position="137"/>
    </location>
    <ligand>
        <name>substrate</name>
    </ligand>
</feature>
<dbReference type="InterPro" id="IPR011060">
    <property type="entry name" value="RibuloseP-bd_barrel"/>
</dbReference>
<dbReference type="Pfam" id="PF00215">
    <property type="entry name" value="OMPdecase"/>
    <property type="match status" value="1"/>
</dbReference>
<keyword evidence="6 9" id="KW-0456">Lyase</keyword>
<dbReference type="EMBL" id="CP000922">
    <property type="protein sequence ID" value="ACJ34161.1"/>
    <property type="molecule type" value="Genomic_DNA"/>
</dbReference>
<evidence type="ECO:0000259" key="13">
    <source>
        <dbReference type="SMART" id="SM00934"/>
    </source>
</evidence>
<dbReference type="STRING" id="491915.Aflv_1800"/>
<keyword evidence="4 9" id="KW-0210">Decarboxylase</keyword>
<evidence type="ECO:0000256" key="2">
    <source>
        <dbReference type="ARBA" id="ARBA00004861"/>
    </source>
</evidence>
<dbReference type="Gene3D" id="3.20.20.70">
    <property type="entry name" value="Aldolase class I"/>
    <property type="match status" value="1"/>
</dbReference>
<evidence type="ECO:0000256" key="12">
    <source>
        <dbReference type="RuleBase" id="RU000512"/>
    </source>
</evidence>
<dbReference type="GO" id="GO:0044205">
    <property type="term" value="P:'de novo' UMP biosynthetic process"/>
    <property type="evidence" value="ECO:0007669"/>
    <property type="project" value="UniProtKB-UniRule"/>
</dbReference>
<dbReference type="UniPathway" id="UPA00070">
    <property type="reaction ID" value="UER00120"/>
</dbReference>
<feature type="binding site" evidence="9 11">
    <location>
        <position position="208"/>
    </location>
    <ligand>
        <name>substrate</name>
    </ligand>
</feature>
<dbReference type="CDD" id="cd04725">
    <property type="entry name" value="OMP_decarboxylase_like"/>
    <property type="match status" value="1"/>
</dbReference>
<keyword evidence="5 9" id="KW-0665">Pyrimidine biosynthesis</keyword>
<dbReference type="InterPro" id="IPR001754">
    <property type="entry name" value="OMPdeCOase_dom"/>
</dbReference>